<protein>
    <recommendedName>
        <fullName evidence="4">tRNA (32-2'-O)-methyltransferase regulator THADA</fullName>
    </recommendedName>
</protein>
<feature type="domain" description="DUF2428" evidence="5">
    <location>
        <begin position="885"/>
        <end position="1164"/>
    </location>
</feature>
<evidence type="ECO:0000259" key="6">
    <source>
        <dbReference type="Pfam" id="PF25150"/>
    </source>
</evidence>
<organism evidence="8 9">
    <name type="scientific">Corvus moneduloides</name>
    <name type="common">New Caledonian crow</name>
    <dbReference type="NCBI Taxonomy" id="1196302"/>
    <lineage>
        <taxon>Eukaryota</taxon>
        <taxon>Metazoa</taxon>
        <taxon>Chordata</taxon>
        <taxon>Craniata</taxon>
        <taxon>Vertebrata</taxon>
        <taxon>Euteleostomi</taxon>
        <taxon>Archelosauria</taxon>
        <taxon>Archosauria</taxon>
        <taxon>Dinosauria</taxon>
        <taxon>Saurischia</taxon>
        <taxon>Theropoda</taxon>
        <taxon>Coelurosauria</taxon>
        <taxon>Aves</taxon>
        <taxon>Neognathae</taxon>
        <taxon>Neoaves</taxon>
        <taxon>Telluraves</taxon>
        <taxon>Australaves</taxon>
        <taxon>Passeriformes</taxon>
        <taxon>Corvoidea</taxon>
        <taxon>Corvidae</taxon>
        <taxon>Corvus</taxon>
    </lineage>
</organism>
<feature type="domain" description="tRNA (32-2'-O)-methyltransferase regulator THADA-like C-terminal TPR repeats region" evidence="7">
    <location>
        <begin position="1166"/>
        <end position="1319"/>
    </location>
</feature>
<comment type="function">
    <text evidence="3">Together with methyltransferase FTSJ1, methylates the 2'-O-ribose of nucleotides at position 32 of the anticodon loop of substrate tRNAs.</text>
</comment>
<dbReference type="InterPro" id="IPR051954">
    <property type="entry name" value="tRNA_methyltransferase_THADA"/>
</dbReference>
<evidence type="ECO:0000313" key="9">
    <source>
        <dbReference type="Proteomes" id="UP000694553"/>
    </source>
</evidence>
<dbReference type="InterPro" id="IPR056842">
    <property type="entry name" value="THADA-like_TPR_C"/>
</dbReference>
<dbReference type="PANTHER" id="PTHR14387:SF7">
    <property type="entry name" value="THYROID ADENOMA-ASSOCIATED PROTEIN"/>
    <property type="match status" value="1"/>
</dbReference>
<comment type="similarity">
    <text evidence="1">Belongs to the THADA family.</text>
</comment>
<dbReference type="Pfam" id="PF10350">
    <property type="entry name" value="DUF2428"/>
    <property type="match status" value="1"/>
</dbReference>
<dbReference type="Pfam" id="PF25151">
    <property type="entry name" value="TPR_Trm732_C"/>
    <property type="match status" value="1"/>
</dbReference>
<accession>A0A8U7MBY4</accession>
<gene>
    <name evidence="8" type="primary">THADA</name>
</gene>
<sequence length="1817" mass="203711">MPLVKQMDQNSAGDPMVKACLDVLGETYFSLSVKNPLKKVLASSLNGLPGHLMVSAVQSFVCCLREELKTTDVYLYRKVLDNLASCMEDFSLGTVALSVFWLNLLSTVLQFLQKLLLDIQEENRQNHGNRIVQTQLMHDLLIAIKVSMMLIQKLQENIQGSLWKHNESFVWQSMCSLLKSSTNFLMDATLLQTVQTTSGLAVILFIRAMYEPVEELPSLISDLLLGTMEHSPVPAWFVRNCGALCTAELPDSVLLFLCHGALAMLDWKNGSMGENGEKLLLDIASVLLSLSSELKESSVATSLSRILAIWTNSALAALVSGSPDLKIKLNGNSDITGKLLEYIYTHWDHPLDAIRHQTKLIFKNLLRIHQTTIAGSNGKSDPFFARLIKHLLSLDWHVKGKYASLGCLVECVGTENILQLDRTIPVQILDVMNDQSLAPYASDLLEAMFTNHKAHFTLSFQEGTWIDQWHDLWVSPLLVILCEGNHDQTTYIIDYYLPKLLKCNPDSLSYMIRILQASADANLGSCSTRGALGALMACLRTARAHGHLELSNILSSGLVSTECIKQGLVHQHNQVCIDALGLLCETHRTTEIVSLEEMQLTQFFMMYNLNSQSPSVRQQIVSLLRKLFCRIHESSQVLYKMEQNKTKQVLVENSTHMPPLRILQQYKDFMSSLCTRLFGVLFPGSSHPTRFSALSILESIAEIFSAPKGQAQVFQLDQEMDSARVHTLIQCFASTFEEVKILAFRLLMKLRDVALNLQDSENLDLLFQAAMDLSTSTKPYDCVTASYLLNFLVYHEGLQNSCLGKWLEHNPQMDENTSVSTVEKNTLAVMKLLLVNVEEEILQAKKCLLQAAASFPMYGRVHCITGALKQLPFNNLTLVSEWKEMVTRLILMSYSLSAVVSPVVQSSSPEGLIPMDSDPESAGRLQMILHEIQPQDTNDYFMQAKILKEHCKEESEKLDQRPTKSKDRQACDVTEVSLLLGTLCKLLPSQTTSEPSDALITVEQVKNIGDYFKHHLLQSRHRGAFELAYAGFVQLTEILSRCNSESLHKMPEQWLSYVLEEIKSCDPSSTLCATRRSAGIPFYIQALLASEPKKSKTDLLKMTMKELISLAAPLNESLSVIPQVHALNILRALYRDTRLGENIVPYVADGIKASILGFMSPVWAVRNSSTLLFSALITRIFGVKRGKDENSKKNRMTGREFFSRFPSLYPFLLKQLEVVTNSLNSLFLLLLILGRLYPSPMDGSHSALSTAPFVPFIIRCGHSPVYRCREMSGRALVPFVMANEVPHTVLALLQGLPDPATHCMRQNTVHGTLLQVFHLLQSYLESNQFASLDFQQRLGDIITCMGTKLWLAKSVTLIPGMQLLDFWEEMNRVISDSELMSGIPYSSAVPGLIQYLQSISKLVISVLSVTAGADIQSCGSAAAKRMAKPSLSVAHLLHCEFHEVRLLALEAILLWLKQRNSKQIAEGRGGVLCLLIDLEDTFLTMALKETNPQCFCKVLEILYNMDLRNVLPKTKCSIKMNPNELLTWSLNLADIPSRYEVTPACTAYFSCVLCLQISEEILKKWVQLIVYFCGDEQQTEMLLAAAEILKSITSFLLISEKLILGLSDTLGLWKCVILLLQNEDLVVRDAAAEVIQVALSEKKSNEGTEFAFRIVNAPMALDLAFGILCELLQRWGEVRAGVPILLEWLLGDSHFLITLGFLFVKEEDDSLFDKGEVNFWAEKLTHVRQLSKHLLHLISVTRLTLPDHGELTRLSRIALDQAQLIEHLLRALPLAPEFSRTPEFTRLAIQKERISVCLKILNLLKSDDTCRNENLEK</sequence>
<dbReference type="SUPFAM" id="SSF48371">
    <property type="entry name" value="ARM repeat"/>
    <property type="match status" value="2"/>
</dbReference>
<evidence type="ECO:0000256" key="2">
    <source>
        <dbReference type="ARBA" id="ARBA00022694"/>
    </source>
</evidence>
<name>A0A8U7MBY4_CORMO</name>
<dbReference type="Pfam" id="PF25150">
    <property type="entry name" value="TPR_Trm732"/>
    <property type="match status" value="1"/>
</dbReference>
<evidence type="ECO:0000256" key="4">
    <source>
        <dbReference type="ARBA" id="ARBA00035698"/>
    </source>
</evidence>
<feature type="domain" description="tRNA (32-2'-O)-methyltransferase regulator THADA-like TPR repeats region" evidence="6">
    <location>
        <begin position="469"/>
        <end position="740"/>
    </location>
</feature>
<keyword evidence="9" id="KW-1185">Reference proteome</keyword>
<dbReference type="GO" id="GO:0005829">
    <property type="term" value="C:cytosol"/>
    <property type="evidence" value="ECO:0007669"/>
    <property type="project" value="TreeGrafter"/>
</dbReference>
<keyword evidence="2" id="KW-0819">tRNA processing</keyword>
<evidence type="ECO:0000259" key="5">
    <source>
        <dbReference type="Pfam" id="PF10350"/>
    </source>
</evidence>
<evidence type="ECO:0000256" key="3">
    <source>
        <dbReference type="ARBA" id="ARBA00035625"/>
    </source>
</evidence>
<proteinExistence type="inferred from homology"/>
<dbReference type="Proteomes" id="UP000694553">
    <property type="component" value="Unassembled WGS sequence"/>
</dbReference>
<reference evidence="8" key="2">
    <citation type="submission" date="2025-08" db="UniProtKB">
        <authorList>
            <consortium name="Ensembl"/>
        </authorList>
    </citation>
    <scope>IDENTIFICATION</scope>
</reference>
<evidence type="ECO:0000313" key="8">
    <source>
        <dbReference type="Ensembl" id="ENSCMUP00000031099.1"/>
    </source>
</evidence>
<dbReference type="InterPro" id="IPR016024">
    <property type="entry name" value="ARM-type_fold"/>
</dbReference>
<dbReference type="InterPro" id="IPR056843">
    <property type="entry name" value="THADA-like_TPR"/>
</dbReference>
<dbReference type="GO" id="GO:0030488">
    <property type="term" value="P:tRNA methylation"/>
    <property type="evidence" value="ECO:0007669"/>
    <property type="project" value="TreeGrafter"/>
</dbReference>
<dbReference type="InterPro" id="IPR019442">
    <property type="entry name" value="THADA/TRM732_DUF2428"/>
</dbReference>
<evidence type="ECO:0000256" key="1">
    <source>
        <dbReference type="ARBA" id="ARBA00010409"/>
    </source>
</evidence>
<reference evidence="9" key="1">
    <citation type="submission" date="2019-10" db="EMBL/GenBank/DDBJ databases">
        <title>Corvus moneduloides (New Caledonian crow) genome, bCorMon1, primary haplotype.</title>
        <authorList>
            <person name="Rutz C."/>
            <person name="Fungtammasan C."/>
            <person name="Mountcastle J."/>
            <person name="Formenti G."/>
            <person name="Chow W."/>
            <person name="Howe K."/>
            <person name="Steele M.P."/>
            <person name="Fernandes J."/>
            <person name="Gilbert M.T.P."/>
            <person name="Fedrigo O."/>
            <person name="Jarvis E.D."/>
            <person name="Gemmell N."/>
        </authorList>
    </citation>
    <scope>NUCLEOTIDE SEQUENCE [LARGE SCALE GENOMIC DNA]</scope>
</reference>
<dbReference type="Ensembl" id="ENSCMUT00000033018.1">
    <property type="protein sequence ID" value="ENSCMUP00000031099.1"/>
    <property type="gene ID" value="ENSCMUG00000003631.2"/>
</dbReference>
<reference evidence="8" key="3">
    <citation type="submission" date="2025-09" db="UniProtKB">
        <authorList>
            <consortium name="Ensembl"/>
        </authorList>
    </citation>
    <scope>IDENTIFICATION</scope>
</reference>
<evidence type="ECO:0000259" key="7">
    <source>
        <dbReference type="Pfam" id="PF25151"/>
    </source>
</evidence>
<dbReference type="PANTHER" id="PTHR14387">
    <property type="entry name" value="THADA/DEATH RECEPTOR INTERACTING PROTEIN"/>
    <property type="match status" value="1"/>
</dbReference>